<evidence type="ECO:0000256" key="3">
    <source>
        <dbReference type="ARBA" id="ARBA00022490"/>
    </source>
</evidence>
<gene>
    <name evidence="11" type="ORF">HSB1_19490</name>
</gene>
<keyword evidence="8 10" id="KW-0030">Aminoacyl-tRNA synthetase</keyword>
<evidence type="ECO:0000256" key="2">
    <source>
        <dbReference type="ARBA" id="ARBA00013161"/>
    </source>
</evidence>
<dbReference type="GO" id="GO:0006436">
    <property type="term" value="P:tryptophanyl-tRNA aminoacylation"/>
    <property type="evidence" value="ECO:0007669"/>
    <property type="project" value="UniProtKB-UniRule"/>
</dbReference>
<protein>
    <recommendedName>
        <fullName evidence="2 9">Tryptophan--tRNA ligase</fullName>
        <ecNumber evidence="2 9">6.1.1.2</ecNumber>
    </recommendedName>
</protein>
<accession>J3JG52</accession>
<comment type="caution">
    <text evidence="11">The sequence shown here is derived from an EMBL/GenBank/DDBJ whole genome shotgun (WGS) entry which is preliminary data.</text>
</comment>
<dbReference type="GO" id="GO:0005737">
    <property type="term" value="C:cytoplasm"/>
    <property type="evidence" value="ECO:0007669"/>
    <property type="project" value="UniProtKB-UniRule"/>
</dbReference>
<dbReference type="InterPro" id="IPR002305">
    <property type="entry name" value="aa-tRNA-synth_Ic"/>
</dbReference>
<keyword evidence="6 10" id="KW-0067">ATP-binding</keyword>
<keyword evidence="4 10" id="KW-0436">Ligase</keyword>
<dbReference type="NCBIfam" id="NF008927">
    <property type="entry name" value="PRK12285.1-4"/>
    <property type="match status" value="1"/>
</dbReference>
<evidence type="ECO:0000313" key="11">
    <source>
        <dbReference type="EMBL" id="EJN59791.1"/>
    </source>
</evidence>
<dbReference type="PRINTS" id="PR01039">
    <property type="entry name" value="TRNASYNTHTRP"/>
</dbReference>
<dbReference type="FunFam" id="3.40.50.620:FF:000207">
    <property type="entry name" value="Tryptophan--tRNA ligase"/>
    <property type="match status" value="1"/>
</dbReference>
<dbReference type="NCBIfam" id="TIGR00233">
    <property type="entry name" value="trpS"/>
    <property type="match status" value="1"/>
</dbReference>
<dbReference type="PROSITE" id="PS00178">
    <property type="entry name" value="AA_TRNA_LIGASE_I"/>
    <property type="match status" value="1"/>
</dbReference>
<dbReference type="InterPro" id="IPR002306">
    <property type="entry name" value="Trp-tRNA-ligase"/>
</dbReference>
<evidence type="ECO:0000256" key="6">
    <source>
        <dbReference type="ARBA" id="ARBA00022840"/>
    </source>
</evidence>
<proteinExistence type="inferred from homology"/>
<evidence type="ECO:0000256" key="4">
    <source>
        <dbReference type="ARBA" id="ARBA00022598"/>
    </source>
</evidence>
<evidence type="ECO:0000313" key="12">
    <source>
        <dbReference type="Proteomes" id="UP000007813"/>
    </source>
</evidence>
<dbReference type="AlphaFoldDB" id="J3JG52"/>
<evidence type="ECO:0000256" key="1">
    <source>
        <dbReference type="ARBA" id="ARBA00005594"/>
    </source>
</evidence>
<dbReference type="SUPFAM" id="SSF52374">
    <property type="entry name" value="Nucleotidylyl transferase"/>
    <property type="match status" value="1"/>
</dbReference>
<dbReference type="PANTHER" id="PTHR10055">
    <property type="entry name" value="TRYPTOPHANYL-TRNA SYNTHETASE"/>
    <property type="match status" value="1"/>
</dbReference>
<evidence type="ECO:0000256" key="8">
    <source>
        <dbReference type="ARBA" id="ARBA00023146"/>
    </source>
</evidence>
<dbReference type="Gene3D" id="3.40.50.620">
    <property type="entry name" value="HUPs"/>
    <property type="match status" value="1"/>
</dbReference>
<dbReference type="PANTHER" id="PTHR10055:SF1">
    <property type="entry name" value="TRYPTOPHAN--TRNA LIGASE, CYTOPLASMIC"/>
    <property type="match status" value="1"/>
</dbReference>
<dbReference type="GO" id="GO:0005524">
    <property type="term" value="F:ATP binding"/>
    <property type="evidence" value="ECO:0007669"/>
    <property type="project" value="UniProtKB-KW"/>
</dbReference>
<evidence type="ECO:0000256" key="5">
    <source>
        <dbReference type="ARBA" id="ARBA00022741"/>
    </source>
</evidence>
<comment type="similarity">
    <text evidence="1 10">Belongs to the class-I aminoacyl-tRNA synthetase family.</text>
</comment>
<dbReference type="EMBL" id="ALJD01000004">
    <property type="protein sequence ID" value="EJN59791.1"/>
    <property type="molecule type" value="Genomic_DNA"/>
</dbReference>
<dbReference type="eggNOG" id="arCOG01887">
    <property type="taxonomic scope" value="Archaea"/>
</dbReference>
<dbReference type="InterPro" id="IPR001412">
    <property type="entry name" value="aa-tRNA-synth_I_CS"/>
</dbReference>
<organism evidence="11 12">
    <name type="scientific">Halogranum salarium B-1</name>
    <dbReference type="NCBI Taxonomy" id="1210908"/>
    <lineage>
        <taxon>Archaea</taxon>
        <taxon>Methanobacteriati</taxon>
        <taxon>Methanobacteriota</taxon>
        <taxon>Stenosarchaea group</taxon>
        <taxon>Halobacteria</taxon>
        <taxon>Halobacteriales</taxon>
        <taxon>Haloferacaceae</taxon>
    </lineage>
</organism>
<evidence type="ECO:0000256" key="7">
    <source>
        <dbReference type="ARBA" id="ARBA00022917"/>
    </source>
</evidence>
<dbReference type="Pfam" id="PF00579">
    <property type="entry name" value="tRNA-synt_1b"/>
    <property type="match status" value="1"/>
</dbReference>
<dbReference type="Gene3D" id="1.10.240.10">
    <property type="entry name" value="Tyrosyl-Transfer RNA Synthetase"/>
    <property type="match status" value="1"/>
</dbReference>
<dbReference type="GO" id="GO:0004830">
    <property type="term" value="F:tryptophan-tRNA ligase activity"/>
    <property type="evidence" value="ECO:0007669"/>
    <property type="project" value="UniProtKB-UniRule"/>
</dbReference>
<dbReference type="PATRIC" id="fig|1210908.3.peg.1868"/>
<keyword evidence="7 10" id="KW-0648">Protein biosynthesis</keyword>
<reference evidence="11 12" key="1">
    <citation type="journal article" date="2012" name="J. Bacteriol.">
        <title>Draft Genome Sequence of the Extremely Halophilic Archaeon Halogranum salarium B-1T.</title>
        <authorList>
            <person name="Kim K.K."/>
            <person name="Lee K.C."/>
            <person name="Lee J.S."/>
        </authorList>
    </citation>
    <scope>NUCLEOTIDE SEQUENCE [LARGE SCALE GENOMIC DNA]</scope>
    <source>
        <strain evidence="11 12">B-1</strain>
    </source>
</reference>
<sequence length="420" mass="47045">MSPVAGAHFVLSSVRIEYSTRPPVTRIQHTRQMDDFTVTPYTVEGDVDYDRLLDQFGADRLTDEQLQNFPHPTHRLLRRRVFYAGRDVDRFTAAANRGETVSVVTGRGPSGPMHLGHVYPFYFAKYLQDELGAHVYIPLSDDEKYFSKDLTFDEIHEYTRQNVRDILAVGFDPERTRIVVDTADADVVYPVAAELAKELTPAAVEATYGTPPNVGLGFYPAVQATHLLLPQLVHGRHPTLVPIAVDQDPHVRVCRDIAAKQRHDVEKPAALLSRFLPRLGGGGGKMSTSDDAPGILLSDDREAVREKVQRHAYSGGRDDVDAHREHGGDPTVDVAYQLLAYFFEESDETLDRLAADYRSGELLSGELKAYAADRIADFLEGHQRRRPEGPIADVVEPYRLTEAERARVRPDVFDGESDRE</sequence>
<evidence type="ECO:0000256" key="10">
    <source>
        <dbReference type="RuleBase" id="RU363036"/>
    </source>
</evidence>
<dbReference type="InterPro" id="IPR014729">
    <property type="entry name" value="Rossmann-like_a/b/a_fold"/>
</dbReference>
<dbReference type="EC" id="6.1.1.2" evidence="2 9"/>
<keyword evidence="5 10" id="KW-0547">Nucleotide-binding</keyword>
<name>J3JG52_9EURY</name>
<dbReference type="Proteomes" id="UP000007813">
    <property type="component" value="Unassembled WGS sequence"/>
</dbReference>
<evidence type="ECO:0000256" key="9">
    <source>
        <dbReference type="NCBIfam" id="TIGR00233"/>
    </source>
</evidence>
<keyword evidence="3" id="KW-0963">Cytoplasm</keyword>